<proteinExistence type="predicted"/>
<dbReference type="InterPro" id="IPR028994">
    <property type="entry name" value="Integrin_alpha_N"/>
</dbReference>
<protein>
    <recommendedName>
        <fullName evidence="5">Lipoprotein</fullName>
    </recommendedName>
</protein>
<organism evidence="3 4">
    <name type="scientific">Anaerotignum faecicola</name>
    <dbReference type="NCBI Taxonomy" id="2358141"/>
    <lineage>
        <taxon>Bacteria</taxon>
        <taxon>Bacillati</taxon>
        <taxon>Bacillota</taxon>
        <taxon>Clostridia</taxon>
        <taxon>Lachnospirales</taxon>
        <taxon>Anaerotignaceae</taxon>
        <taxon>Anaerotignum</taxon>
    </lineage>
</organism>
<feature type="signal peptide" evidence="2">
    <location>
        <begin position="1"/>
        <end position="19"/>
    </location>
</feature>
<evidence type="ECO:0000313" key="4">
    <source>
        <dbReference type="Proteomes" id="UP000287361"/>
    </source>
</evidence>
<dbReference type="Proteomes" id="UP000287361">
    <property type="component" value="Unassembled WGS sequence"/>
</dbReference>
<feature type="chain" id="PRO_5039509174" description="Lipoprotein" evidence="2">
    <location>
        <begin position="20"/>
        <end position="440"/>
    </location>
</feature>
<accession>A0A401LCX1</accession>
<evidence type="ECO:0000313" key="3">
    <source>
        <dbReference type="EMBL" id="GCB29436.1"/>
    </source>
</evidence>
<name>A0A401LCX1_9FIRM</name>
<dbReference type="PROSITE" id="PS51257">
    <property type="entry name" value="PROKAR_LIPOPROTEIN"/>
    <property type="match status" value="1"/>
</dbReference>
<keyword evidence="4" id="KW-1185">Reference proteome</keyword>
<dbReference type="SUPFAM" id="SSF69318">
    <property type="entry name" value="Integrin alpha N-terminal domain"/>
    <property type="match status" value="1"/>
</dbReference>
<reference evidence="3 4" key="1">
    <citation type="submission" date="2018-10" db="EMBL/GenBank/DDBJ databases">
        <title>Draft Genome Sequence of Anaerotignum sp. KCTC 15736.</title>
        <authorList>
            <person name="Choi S.H."/>
            <person name="Kim J.S."/>
            <person name="Kang S.W."/>
            <person name="Lee J.S."/>
            <person name="Park S.H."/>
        </authorList>
    </citation>
    <scope>NUCLEOTIDE SEQUENCE [LARGE SCALE GENOMIC DNA]</scope>
    <source>
        <strain evidence="3 4">KCTC 15736</strain>
    </source>
</reference>
<evidence type="ECO:0008006" key="5">
    <source>
        <dbReference type="Google" id="ProtNLM"/>
    </source>
</evidence>
<evidence type="ECO:0000256" key="2">
    <source>
        <dbReference type="SAM" id="SignalP"/>
    </source>
</evidence>
<keyword evidence="1 2" id="KW-0732">Signal</keyword>
<dbReference type="AlphaFoldDB" id="A0A401LCX1"/>
<dbReference type="Pfam" id="PF13517">
    <property type="entry name" value="FG-GAP_3"/>
    <property type="match status" value="1"/>
</dbReference>
<comment type="caution">
    <text evidence="3">The sequence shown here is derived from an EMBL/GenBank/DDBJ whole genome shotgun (WGS) entry which is preliminary data.</text>
</comment>
<dbReference type="EMBL" id="BHVZ01000001">
    <property type="protein sequence ID" value="GCB29436.1"/>
    <property type="molecule type" value="Genomic_DNA"/>
</dbReference>
<evidence type="ECO:0000256" key="1">
    <source>
        <dbReference type="ARBA" id="ARBA00022729"/>
    </source>
</evidence>
<gene>
    <name evidence="3" type="ORF">KGMB03357_10970</name>
</gene>
<dbReference type="InterPro" id="IPR013517">
    <property type="entry name" value="FG-GAP"/>
</dbReference>
<sequence length="440" mass="48839">MKKWMTILASLLLLSGCGAKEDTFSLSAAEQEAYEESIDKVTEDFYWEYDHSSLSFGAAVVPEATEENERLFDASSACEYNLKGKAGQDAVLAQAALLHYNGDAAGTLQCWFVGGSLAGVAYSGGYDNGYYSLKERNPFLADGGFRAYESWTGMPTSFRTGRGEFSAEGIYSVGQDAKGRRLAVSIRGGKAEVYRYANGLSRYRSFSYGRGLEATSAAFLKEDDARLAVLVSSIEESGEGESEKTYTRAERVMLYDSRLNVAGEIPLEGELCTALGAENGRLYLFIDKNMEIYEEKDGSWQNTGTRKLRHQVTQCHITDLDGDGVKEYILTDGMDLYVYHAVNDSFRKLWSTHVGVENFYGPLMSGDMNGDGVQEIYACDTTATTIRYILTEKGLKTANEDIQYGQCIYPCDFDGNGREDYWFVADNEDRRGQLYLAAEE</sequence>
<dbReference type="OrthoDB" id="2042525at2"/>